<comment type="caution">
    <text evidence="1">The sequence shown here is derived from an EMBL/GenBank/DDBJ whole genome shotgun (WGS) entry which is preliminary data.</text>
</comment>
<keyword evidence="2" id="KW-1185">Reference proteome</keyword>
<dbReference type="AlphaFoldDB" id="A0AAV4VBH0"/>
<reference evidence="1 2" key="1">
    <citation type="submission" date="2021-06" db="EMBL/GenBank/DDBJ databases">
        <title>Caerostris extrusa draft genome.</title>
        <authorList>
            <person name="Kono N."/>
            <person name="Arakawa K."/>
        </authorList>
    </citation>
    <scope>NUCLEOTIDE SEQUENCE [LARGE SCALE GENOMIC DNA]</scope>
</reference>
<evidence type="ECO:0000313" key="2">
    <source>
        <dbReference type="Proteomes" id="UP001054945"/>
    </source>
</evidence>
<protein>
    <submittedName>
        <fullName evidence="1">Uncharacterized protein</fullName>
    </submittedName>
</protein>
<gene>
    <name evidence="1" type="ORF">CEXT_452661</name>
</gene>
<sequence length="97" mass="11000">MHASDKQTTSNNHTQSLRTLSKLHLDFKSMIYCRRVHGRRNLCFSLYQNDSKIAWNNFFAPTSTVRITLNLPSFGECKIPTWGERGGKKGGGKGLKI</sequence>
<name>A0AAV4VBH0_CAEEX</name>
<proteinExistence type="predicted"/>
<dbReference type="EMBL" id="BPLR01014243">
    <property type="protein sequence ID" value="GIY67467.1"/>
    <property type="molecule type" value="Genomic_DNA"/>
</dbReference>
<accession>A0AAV4VBH0</accession>
<organism evidence="1 2">
    <name type="scientific">Caerostris extrusa</name>
    <name type="common">Bark spider</name>
    <name type="synonym">Caerostris bankana</name>
    <dbReference type="NCBI Taxonomy" id="172846"/>
    <lineage>
        <taxon>Eukaryota</taxon>
        <taxon>Metazoa</taxon>
        <taxon>Ecdysozoa</taxon>
        <taxon>Arthropoda</taxon>
        <taxon>Chelicerata</taxon>
        <taxon>Arachnida</taxon>
        <taxon>Araneae</taxon>
        <taxon>Araneomorphae</taxon>
        <taxon>Entelegynae</taxon>
        <taxon>Araneoidea</taxon>
        <taxon>Araneidae</taxon>
        <taxon>Caerostris</taxon>
    </lineage>
</organism>
<evidence type="ECO:0000313" key="1">
    <source>
        <dbReference type="EMBL" id="GIY67467.1"/>
    </source>
</evidence>
<dbReference type="Proteomes" id="UP001054945">
    <property type="component" value="Unassembled WGS sequence"/>
</dbReference>